<sequence>MRQLLPEYLPEVNPVELYTADLRTCIGDRPWVVVNMITSIDGATAVDGRSGALGGPADKAVFRALREVPDVILVGAETVRTEGYGPVRLGDEARQRRRDLGRSEVPLLAIVSGSLTLDPDAPMFSEAEGATLVLTSENADPVRRRRLESVAEVHTVGETRVSMTMALSLLGRLGIACVLCEGGPTLNAQLLAQDLVDEWCQTTSPMLVGGESSRSAVGPEADFGDDASGGGPPGLRLDRLLEDNGMLLARYLRHL</sequence>
<evidence type="ECO:0000256" key="1">
    <source>
        <dbReference type="ARBA" id="ARBA00005104"/>
    </source>
</evidence>
<name>A0A6J5YI30_9ZZZZ</name>
<organism evidence="6">
    <name type="scientific">freshwater metagenome</name>
    <dbReference type="NCBI Taxonomy" id="449393"/>
    <lineage>
        <taxon>unclassified sequences</taxon>
        <taxon>metagenomes</taxon>
        <taxon>ecological metagenomes</taxon>
    </lineage>
</organism>
<evidence type="ECO:0000313" key="6">
    <source>
        <dbReference type="EMBL" id="CAB4324396.1"/>
    </source>
</evidence>
<reference evidence="6" key="1">
    <citation type="submission" date="2020-05" db="EMBL/GenBank/DDBJ databases">
        <authorList>
            <person name="Chiriac C."/>
            <person name="Salcher M."/>
            <person name="Ghai R."/>
            <person name="Kavagutti S V."/>
        </authorList>
    </citation>
    <scope>NUCLEOTIDE SEQUENCE</scope>
</reference>
<protein>
    <submittedName>
        <fullName evidence="6">Unannotated protein</fullName>
    </submittedName>
</protein>
<comment type="pathway">
    <text evidence="1">Cofactor biosynthesis; riboflavin biosynthesis.</text>
</comment>
<dbReference type="Pfam" id="PF01872">
    <property type="entry name" value="RibD_C"/>
    <property type="match status" value="1"/>
</dbReference>
<dbReference type="SUPFAM" id="SSF53597">
    <property type="entry name" value="Dihydrofolate reductase-like"/>
    <property type="match status" value="1"/>
</dbReference>
<feature type="region of interest" description="Disordered" evidence="4">
    <location>
        <begin position="209"/>
        <end position="234"/>
    </location>
</feature>
<keyword evidence="2" id="KW-0521">NADP</keyword>
<dbReference type="PANTHER" id="PTHR38011">
    <property type="entry name" value="DIHYDROFOLATE REDUCTASE FAMILY PROTEIN (AFU_ORTHOLOGUE AFUA_8G06820)"/>
    <property type="match status" value="1"/>
</dbReference>
<dbReference type="Gene3D" id="3.40.430.10">
    <property type="entry name" value="Dihydrofolate Reductase, subunit A"/>
    <property type="match status" value="1"/>
</dbReference>
<keyword evidence="3" id="KW-0560">Oxidoreductase</keyword>
<dbReference type="InterPro" id="IPR002734">
    <property type="entry name" value="RibDG_C"/>
</dbReference>
<dbReference type="InterPro" id="IPR024072">
    <property type="entry name" value="DHFR-like_dom_sf"/>
</dbReference>
<evidence type="ECO:0000256" key="4">
    <source>
        <dbReference type="SAM" id="MobiDB-lite"/>
    </source>
</evidence>
<evidence type="ECO:0000259" key="5">
    <source>
        <dbReference type="Pfam" id="PF01872"/>
    </source>
</evidence>
<feature type="domain" description="Bacterial bifunctional deaminase-reductase C-terminal" evidence="5">
    <location>
        <begin position="30"/>
        <end position="220"/>
    </location>
</feature>
<dbReference type="EMBL" id="CAEMXZ010000141">
    <property type="protein sequence ID" value="CAB4324396.1"/>
    <property type="molecule type" value="Genomic_DNA"/>
</dbReference>
<proteinExistence type="predicted"/>
<evidence type="ECO:0000256" key="3">
    <source>
        <dbReference type="ARBA" id="ARBA00023002"/>
    </source>
</evidence>
<dbReference type="GO" id="GO:0008703">
    <property type="term" value="F:5-amino-6-(5-phosphoribosylamino)uracil reductase activity"/>
    <property type="evidence" value="ECO:0007669"/>
    <property type="project" value="InterPro"/>
</dbReference>
<dbReference type="NCBIfam" id="NF010663">
    <property type="entry name" value="PRK14059.1-1"/>
    <property type="match status" value="1"/>
</dbReference>
<dbReference type="GO" id="GO:0009231">
    <property type="term" value="P:riboflavin biosynthetic process"/>
    <property type="evidence" value="ECO:0007669"/>
    <property type="project" value="InterPro"/>
</dbReference>
<dbReference type="PANTHER" id="PTHR38011:SF7">
    <property type="entry name" value="2,5-DIAMINO-6-RIBOSYLAMINO-4(3H)-PYRIMIDINONE 5'-PHOSPHATE REDUCTASE"/>
    <property type="match status" value="1"/>
</dbReference>
<dbReference type="InterPro" id="IPR050765">
    <property type="entry name" value="Riboflavin_Biosynth_HTPR"/>
</dbReference>
<evidence type="ECO:0000256" key="2">
    <source>
        <dbReference type="ARBA" id="ARBA00022857"/>
    </source>
</evidence>
<accession>A0A6J5YI30</accession>
<gene>
    <name evidence="6" type="ORF">UFOPK1392_02165</name>
</gene>
<dbReference type="AlphaFoldDB" id="A0A6J5YI30"/>